<reference evidence="2" key="1">
    <citation type="submission" date="2020-10" db="EMBL/GenBank/DDBJ databases">
        <authorList>
            <person name="Gilroy R."/>
        </authorList>
    </citation>
    <scope>NUCLEOTIDE SEQUENCE</scope>
    <source>
        <strain evidence="2">10192</strain>
    </source>
</reference>
<dbReference type="AlphaFoldDB" id="A0A9D9DQ19"/>
<organism evidence="2 3">
    <name type="scientific">Candidatus Scatousia excrementipullorum</name>
    <dbReference type="NCBI Taxonomy" id="2840936"/>
    <lineage>
        <taxon>Bacteria</taxon>
        <taxon>Candidatus Scatousia</taxon>
    </lineage>
</organism>
<evidence type="ECO:0000256" key="1">
    <source>
        <dbReference type="SAM" id="MobiDB-lite"/>
    </source>
</evidence>
<gene>
    <name evidence="2" type="ORF">IAC76_03490</name>
</gene>
<evidence type="ECO:0000313" key="3">
    <source>
        <dbReference type="Proteomes" id="UP000823632"/>
    </source>
</evidence>
<dbReference type="Proteomes" id="UP000823632">
    <property type="component" value="Unassembled WGS sequence"/>
</dbReference>
<comment type="caution">
    <text evidence="2">The sequence shown here is derived from an EMBL/GenBank/DDBJ whole genome shotgun (WGS) entry which is preliminary data.</text>
</comment>
<name>A0A9D9DQ19_9BACT</name>
<dbReference type="EMBL" id="JADIND010000077">
    <property type="protein sequence ID" value="MBO8430426.1"/>
    <property type="molecule type" value="Genomic_DNA"/>
</dbReference>
<evidence type="ECO:0000313" key="2">
    <source>
        <dbReference type="EMBL" id="MBO8430426.1"/>
    </source>
</evidence>
<accession>A0A9D9DQ19</accession>
<feature type="compositionally biased region" description="Polar residues" evidence="1">
    <location>
        <begin position="1"/>
        <end position="16"/>
    </location>
</feature>
<feature type="region of interest" description="Disordered" evidence="1">
    <location>
        <begin position="1"/>
        <end position="35"/>
    </location>
</feature>
<proteinExistence type="predicted"/>
<reference evidence="2" key="2">
    <citation type="journal article" date="2021" name="PeerJ">
        <title>Extensive microbial diversity within the chicken gut microbiome revealed by metagenomics and culture.</title>
        <authorList>
            <person name="Gilroy R."/>
            <person name="Ravi A."/>
            <person name="Getino M."/>
            <person name="Pursley I."/>
            <person name="Horton D.L."/>
            <person name="Alikhan N.F."/>
            <person name="Baker D."/>
            <person name="Gharbi K."/>
            <person name="Hall N."/>
            <person name="Watson M."/>
            <person name="Adriaenssens E.M."/>
            <person name="Foster-Nyarko E."/>
            <person name="Jarju S."/>
            <person name="Secka A."/>
            <person name="Antonio M."/>
            <person name="Oren A."/>
            <person name="Chaudhuri R.R."/>
            <person name="La Ragione R."/>
            <person name="Hildebrand F."/>
            <person name="Pallen M.J."/>
        </authorList>
    </citation>
    <scope>NUCLEOTIDE SEQUENCE</scope>
    <source>
        <strain evidence="2">10192</strain>
    </source>
</reference>
<sequence length="260" mass="29596">MDFSVQNRVNGLNSGYVSKPSELQHADNSPRATEKKRTFDKSYCQTVQAYFAPNFIKAGEKPCSVTEYTAKLIAAGLKEGKDFETGGFDSEDNFGFYVLLKDSAGREKKKTFWINGLEAENYKGYEKYSYNQLDKSYKKTVAYSSDNKMKYSSEYTSAIPQENFTSEGLRFSTNPKTYAEMLKSKGKTPVLSKSVSGSKKAYKADEYEENIRKNRVVWVFDNDKRSVVKKLIYDSDGINIERSFSFMPDGSTIITRYANE</sequence>
<protein>
    <submittedName>
        <fullName evidence="2">Uncharacterized protein</fullName>
    </submittedName>
</protein>